<organism evidence="3 4">
    <name type="scientific">Mameliella alba</name>
    <dbReference type="NCBI Taxonomy" id="561184"/>
    <lineage>
        <taxon>Bacteria</taxon>
        <taxon>Pseudomonadati</taxon>
        <taxon>Pseudomonadota</taxon>
        <taxon>Alphaproteobacteria</taxon>
        <taxon>Rhodobacterales</taxon>
        <taxon>Roseobacteraceae</taxon>
        <taxon>Mameliella</taxon>
    </lineage>
</organism>
<evidence type="ECO:0000256" key="1">
    <source>
        <dbReference type="ARBA" id="ARBA00022801"/>
    </source>
</evidence>
<dbReference type="PANTHER" id="PTHR43674">
    <property type="entry name" value="NITRILASE C965.09-RELATED"/>
    <property type="match status" value="1"/>
</dbReference>
<dbReference type="STRING" id="561184.SAMN05216376_102183"/>
<dbReference type="RefSeq" id="WP_052244568.1">
    <property type="nucleotide sequence ID" value="NZ_JSUQ01000012.1"/>
</dbReference>
<dbReference type="Gene3D" id="3.60.110.10">
    <property type="entry name" value="Carbon-nitrogen hydrolase"/>
    <property type="match status" value="1"/>
</dbReference>
<reference evidence="3 4" key="1">
    <citation type="submission" date="2014-10" db="EMBL/GenBank/DDBJ databases">
        <title>Genome sequence of Ponticoccus sp. strain UMTAT08 isolated from clonal culture of toxic dinoflagellate Alexandrium tamiyavanichii.</title>
        <authorList>
            <person name="Gan H.Y."/>
            <person name="Muhd D.-D."/>
            <person name="Mohd Noor M.E."/>
            <person name="Yeong Y.S."/>
            <person name="Usup G."/>
        </authorList>
    </citation>
    <scope>NUCLEOTIDE SEQUENCE [LARGE SCALE GENOMIC DNA]</scope>
    <source>
        <strain evidence="3 4">UMTAT08</strain>
    </source>
</reference>
<evidence type="ECO:0000259" key="2">
    <source>
        <dbReference type="PROSITE" id="PS50263"/>
    </source>
</evidence>
<proteinExistence type="predicted"/>
<dbReference type="GO" id="GO:0016811">
    <property type="term" value="F:hydrolase activity, acting on carbon-nitrogen (but not peptide) bonds, in linear amides"/>
    <property type="evidence" value="ECO:0007669"/>
    <property type="project" value="TreeGrafter"/>
</dbReference>
<dbReference type="Pfam" id="PF00795">
    <property type="entry name" value="CN_hydrolase"/>
    <property type="match status" value="1"/>
</dbReference>
<protein>
    <submittedName>
        <fullName evidence="3">Putative hydrolase</fullName>
    </submittedName>
</protein>
<dbReference type="PROSITE" id="PS50263">
    <property type="entry name" value="CN_HYDROLASE"/>
    <property type="match status" value="1"/>
</dbReference>
<keyword evidence="1 3" id="KW-0378">Hydrolase</keyword>
<feature type="domain" description="CN hydrolase" evidence="2">
    <location>
        <begin position="1"/>
        <end position="109"/>
    </location>
</feature>
<dbReference type="Proteomes" id="UP000030960">
    <property type="component" value="Unassembled WGS sequence"/>
</dbReference>
<dbReference type="AlphaFoldDB" id="A0A0B3RVN5"/>
<comment type="caution">
    <text evidence="3">The sequence shown here is derived from an EMBL/GenBank/DDBJ whole genome shotgun (WGS) entry which is preliminary data.</text>
</comment>
<dbReference type="InterPro" id="IPR036526">
    <property type="entry name" value="C-N_Hydrolase_sf"/>
</dbReference>
<gene>
    <name evidence="3" type="ORF">OA50_03214</name>
</gene>
<name>A0A0B3RVN5_9RHOB</name>
<dbReference type="EMBL" id="JSUQ01000012">
    <property type="protein sequence ID" value="KHQ52197.1"/>
    <property type="molecule type" value="Genomic_DNA"/>
</dbReference>
<evidence type="ECO:0000313" key="3">
    <source>
        <dbReference type="EMBL" id="KHQ52197.1"/>
    </source>
</evidence>
<dbReference type="PANTHER" id="PTHR43674:SF16">
    <property type="entry name" value="CARBON-NITROGEN FAMILY, PUTATIVE (AFU_ORTHOLOGUE AFUA_5G02350)-RELATED"/>
    <property type="match status" value="1"/>
</dbReference>
<dbReference type="SUPFAM" id="SSF56317">
    <property type="entry name" value="Carbon-nitrogen hydrolase"/>
    <property type="match status" value="1"/>
</dbReference>
<dbReference type="InterPro" id="IPR050345">
    <property type="entry name" value="Aliph_Amidase/BUP"/>
</dbReference>
<accession>A0A0B3RVN5</accession>
<keyword evidence="4" id="KW-1185">Reference proteome</keyword>
<sequence>MPVFRWRGVTCATLICYDAEFPETLRHVAAEGAQLVLVPTALGAQWLVVAQNLIPTRAFENGVYVAYANSAGTENGLAFLGASCIVAPDGTAAARAGAAAEILMADLDIGRVHAAHSRLPDLDDRRSLRLGGDQSDSIRRRTTRDCNV</sequence>
<dbReference type="InterPro" id="IPR003010">
    <property type="entry name" value="C-N_Hydrolase"/>
</dbReference>
<evidence type="ECO:0000313" key="4">
    <source>
        <dbReference type="Proteomes" id="UP000030960"/>
    </source>
</evidence>